<dbReference type="InterPro" id="IPR005119">
    <property type="entry name" value="LysR_subst-bd"/>
</dbReference>
<sequence>MPYMLSNFIGQNKGVDLIIDVTNKVQVIESLELNKVDFAMVSVVPKKLNFERVELMQNKLYLIAGKRGLNKANLSEKKLFEQLPLIYREMGSATRVAMEQFIIKNKFDVRKKNRAYFL</sequence>
<keyword evidence="3" id="KW-1185">Reference proteome</keyword>
<dbReference type="AlphaFoldDB" id="A0A1H7KJC3"/>
<gene>
    <name evidence="2" type="ORF">SAMN04488008_102335</name>
</gene>
<protein>
    <submittedName>
        <fullName evidence="2">LysR substrate binding domain-containing protein</fullName>
    </submittedName>
</protein>
<dbReference type="STRING" id="228957.SAMN04488008_102335"/>
<name>A0A1H7KJC3_9FLAO</name>
<accession>A0A1H7KJC3</accession>
<feature type="domain" description="LysR substrate-binding" evidence="1">
    <location>
        <begin position="1"/>
        <end position="110"/>
    </location>
</feature>
<dbReference type="SUPFAM" id="SSF53850">
    <property type="entry name" value="Periplasmic binding protein-like II"/>
    <property type="match status" value="1"/>
</dbReference>
<reference evidence="3" key="1">
    <citation type="submission" date="2016-10" db="EMBL/GenBank/DDBJ databases">
        <authorList>
            <person name="Varghese N."/>
            <person name="Submissions S."/>
        </authorList>
    </citation>
    <scope>NUCLEOTIDE SEQUENCE [LARGE SCALE GENOMIC DNA]</scope>
    <source>
        <strain evidence="3">DSM 16471</strain>
    </source>
</reference>
<dbReference type="Gene3D" id="3.40.190.290">
    <property type="match status" value="1"/>
</dbReference>
<organism evidence="2 3">
    <name type="scientific">Maribacter orientalis</name>
    <dbReference type="NCBI Taxonomy" id="228957"/>
    <lineage>
        <taxon>Bacteria</taxon>
        <taxon>Pseudomonadati</taxon>
        <taxon>Bacteroidota</taxon>
        <taxon>Flavobacteriia</taxon>
        <taxon>Flavobacteriales</taxon>
        <taxon>Flavobacteriaceae</taxon>
        <taxon>Maribacter</taxon>
    </lineage>
</organism>
<proteinExistence type="predicted"/>
<evidence type="ECO:0000313" key="2">
    <source>
        <dbReference type="EMBL" id="SEK86961.1"/>
    </source>
</evidence>
<dbReference type="Proteomes" id="UP000198990">
    <property type="component" value="Unassembled WGS sequence"/>
</dbReference>
<evidence type="ECO:0000313" key="3">
    <source>
        <dbReference type="Proteomes" id="UP000198990"/>
    </source>
</evidence>
<evidence type="ECO:0000259" key="1">
    <source>
        <dbReference type="Pfam" id="PF03466"/>
    </source>
</evidence>
<dbReference type="Pfam" id="PF03466">
    <property type="entry name" value="LysR_substrate"/>
    <property type="match status" value="1"/>
</dbReference>
<dbReference type="EMBL" id="FNZN01000002">
    <property type="protein sequence ID" value="SEK86961.1"/>
    <property type="molecule type" value="Genomic_DNA"/>
</dbReference>